<name>A0A0D8ZNE3_9CYAN</name>
<protein>
    <submittedName>
        <fullName evidence="1">Uncharacterized protein</fullName>
    </submittedName>
</protein>
<dbReference type="AlphaFoldDB" id="A0A0D8ZNE3"/>
<comment type="caution">
    <text evidence="1">The sequence shown here is derived from an EMBL/GenBank/DDBJ whole genome shotgun (WGS) entry which is preliminary data.</text>
</comment>
<dbReference type="EMBL" id="JYON01000032">
    <property type="protein sequence ID" value="KJH69877.1"/>
    <property type="molecule type" value="Genomic_DNA"/>
</dbReference>
<dbReference type="Proteomes" id="UP000032452">
    <property type="component" value="Unassembled WGS sequence"/>
</dbReference>
<gene>
    <name evidence="1" type="ORF">UH38_21315</name>
</gene>
<evidence type="ECO:0000313" key="1">
    <source>
        <dbReference type="EMBL" id="KJH69877.1"/>
    </source>
</evidence>
<accession>A0A0D8ZNE3</accession>
<sequence>MNDKFTEIVNQCRKPNTELLRKALIGRREFSEAESNFITYMAGYSHYEFAESLFPAFNLAFITGTALLFDRNNKKLHVKILINDQSHYCKKLHFGNIERDYRSPVFWSRTAFRDRDGLYIDSLGKRLRGASGEKVRAYIAQGISSVHENVISYQQAIQGYCLVTHFVKAAEPNVDINLKTLFSRATACIFVNCLSNSRNVSIEKLQQRDDLYQSLKSIYWYVLNTRKPELVTYFLQKIEANFQLIPYIDTGHDYLQEVRHEIETKILAILSCSWVEERKPTP</sequence>
<dbReference type="RefSeq" id="WP_045056714.1">
    <property type="nucleotide sequence ID" value="NZ_CAWMDP010000029.1"/>
</dbReference>
<keyword evidence="2" id="KW-1185">Reference proteome</keyword>
<reference evidence="1 2" key="1">
    <citation type="submission" date="2015-02" db="EMBL/GenBank/DDBJ databases">
        <title>Draft genome of a novel marine cyanobacterium (Chroococcales) isolated from South Atlantic Ocean.</title>
        <authorList>
            <person name="Rigonato J."/>
            <person name="Alvarenga D.O."/>
            <person name="Branco L.H."/>
            <person name="Varani A.M."/>
            <person name="Brandini F.P."/>
            <person name="Fiore M.F."/>
        </authorList>
    </citation>
    <scope>NUCLEOTIDE SEQUENCE [LARGE SCALE GENOMIC DNA]</scope>
    <source>
        <strain evidence="1 2">CENA595</strain>
    </source>
</reference>
<dbReference type="OrthoDB" id="581682at2"/>
<evidence type="ECO:0000313" key="2">
    <source>
        <dbReference type="Proteomes" id="UP000032452"/>
    </source>
</evidence>
<organism evidence="1 2">
    <name type="scientific">Aliterella atlantica CENA595</name>
    <dbReference type="NCBI Taxonomy" id="1618023"/>
    <lineage>
        <taxon>Bacteria</taxon>
        <taxon>Bacillati</taxon>
        <taxon>Cyanobacteriota</taxon>
        <taxon>Cyanophyceae</taxon>
        <taxon>Chroococcidiopsidales</taxon>
        <taxon>Aliterellaceae</taxon>
        <taxon>Aliterella</taxon>
    </lineage>
</organism>
<proteinExistence type="predicted"/>